<organism evidence="7 8">
    <name type="scientific">Amylocarpus encephaloides</name>
    <dbReference type="NCBI Taxonomy" id="45428"/>
    <lineage>
        <taxon>Eukaryota</taxon>
        <taxon>Fungi</taxon>
        <taxon>Dikarya</taxon>
        <taxon>Ascomycota</taxon>
        <taxon>Pezizomycotina</taxon>
        <taxon>Leotiomycetes</taxon>
        <taxon>Helotiales</taxon>
        <taxon>Helotiales incertae sedis</taxon>
        <taxon>Amylocarpus</taxon>
    </lineage>
</organism>
<keyword evidence="6" id="KW-0732">Signal</keyword>
<feature type="transmembrane region" description="Helical" evidence="5">
    <location>
        <begin position="362"/>
        <end position="381"/>
    </location>
</feature>
<dbReference type="Pfam" id="PF02535">
    <property type="entry name" value="Zip"/>
    <property type="match status" value="1"/>
</dbReference>
<feature type="transmembrane region" description="Helical" evidence="5">
    <location>
        <begin position="217"/>
        <end position="238"/>
    </location>
</feature>
<dbReference type="AlphaFoldDB" id="A0A9P7YHB9"/>
<feature type="chain" id="PRO_5040289560" evidence="6">
    <location>
        <begin position="18"/>
        <end position="495"/>
    </location>
</feature>
<protein>
    <submittedName>
        <fullName evidence="7">ZIP zinc transporter-domain-containing protein</fullName>
    </submittedName>
</protein>
<dbReference type="GO" id="GO:0005385">
    <property type="term" value="F:zinc ion transmembrane transporter activity"/>
    <property type="evidence" value="ECO:0007669"/>
    <property type="project" value="TreeGrafter"/>
</dbReference>
<evidence type="ECO:0000256" key="2">
    <source>
        <dbReference type="ARBA" id="ARBA00022692"/>
    </source>
</evidence>
<dbReference type="OrthoDB" id="448280at2759"/>
<gene>
    <name evidence="7" type="ORF">BJ875DRAFT_60191</name>
</gene>
<comment type="subcellular location">
    <subcellularLocation>
        <location evidence="1">Membrane</location>
        <topology evidence="1">Multi-pass membrane protein</topology>
    </subcellularLocation>
</comment>
<dbReference type="PANTHER" id="PTHR11040">
    <property type="entry name" value="ZINC/IRON TRANSPORTER"/>
    <property type="match status" value="1"/>
</dbReference>
<feature type="signal peptide" evidence="6">
    <location>
        <begin position="1"/>
        <end position="17"/>
    </location>
</feature>
<keyword evidence="3 5" id="KW-1133">Transmembrane helix</keyword>
<comment type="caution">
    <text evidence="7">The sequence shown here is derived from an EMBL/GenBank/DDBJ whole genome shotgun (WGS) entry which is preliminary data.</text>
</comment>
<evidence type="ECO:0000313" key="8">
    <source>
        <dbReference type="Proteomes" id="UP000824998"/>
    </source>
</evidence>
<dbReference type="GO" id="GO:0005886">
    <property type="term" value="C:plasma membrane"/>
    <property type="evidence" value="ECO:0007669"/>
    <property type="project" value="TreeGrafter"/>
</dbReference>
<feature type="transmembrane region" description="Helical" evidence="5">
    <location>
        <begin position="258"/>
        <end position="277"/>
    </location>
</feature>
<feature type="transmembrane region" description="Helical" evidence="5">
    <location>
        <begin position="185"/>
        <end position="205"/>
    </location>
</feature>
<name>A0A9P7YHB9_9HELO</name>
<proteinExistence type="predicted"/>
<feature type="transmembrane region" description="Helical" evidence="5">
    <location>
        <begin position="475"/>
        <end position="494"/>
    </location>
</feature>
<evidence type="ECO:0000256" key="5">
    <source>
        <dbReference type="SAM" id="Phobius"/>
    </source>
</evidence>
<keyword evidence="4 5" id="KW-0472">Membrane</keyword>
<keyword evidence="8" id="KW-1185">Reference proteome</keyword>
<sequence length="495" mass="51848">MLRQSILLALLALRTNAQTTLTGCHLHGGQEVCLLPGGAETTIANADISSLQASSPPLTTPTTVAATTTAASATAAGQTTAITDCHMHGVTQYCVKGDGSEVVVQATATGSTSLPTAYNGCHDHGTEMFCMTPDGDEVAVGAEASTKANTEEESDCHFHAGVEHCTGQENTCERRDRDYNVNLRIGLLFVILATSAIAVYAPMLLKRLLKVDVSGTLFTIVKQFGTGVIIATAFVHLLTHAELMFGNECLGELAYEATATSIAMAGAFIAFLIDFIAHRLATWRNSKNTTPNLEQTTTTSSSDQKIAPVKELALSPLANSSHHHRSALATANDAVSVLVLEAGIIFHSLLLGITLVVAGDSVFITLFIVIVFHQMFEGLALGARIAAIDTTAGSKLKKMKSLVLPLAFALVTPVGMAIGIGVLNTFNGNNPSTIVALGTLDSLSAGILAWVGFVDMWAGDWIFGELKNAPIVKTLAALASLVSGMLLMGVLGKWA</sequence>
<dbReference type="EMBL" id="MU251520">
    <property type="protein sequence ID" value="KAG9233013.1"/>
    <property type="molecule type" value="Genomic_DNA"/>
</dbReference>
<dbReference type="PANTHER" id="PTHR11040:SF44">
    <property type="entry name" value="PROTEIN ZNTC-RELATED"/>
    <property type="match status" value="1"/>
</dbReference>
<accession>A0A9P7YHB9</accession>
<feature type="transmembrane region" description="Helical" evidence="5">
    <location>
        <begin position="402"/>
        <end position="423"/>
    </location>
</feature>
<dbReference type="Proteomes" id="UP000824998">
    <property type="component" value="Unassembled WGS sequence"/>
</dbReference>
<evidence type="ECO:0000313" key="7">
    <source>
        <dbReference type="EMBL" id="KAG9233013.1"/>
    </source>
</evidence>
<feature type="transmembrane region" description="Helical" evidence="5">
    <location>
        <begin position="334"/>
        <end position="356"/>
    </location>
</feature>
<evidence type="ECO:0000256" key="4">
    <source>
        <dbReference type="ARBA" id="ARBA00023136"/>
    </source>
</evidence>
<evidence type="ECO:0000256" key="3">
    <source>
        <dbReference type="ARBA" id="ARBA00022989"/>
    </source>
</evidence>
<dbReference type="InterPro" id="IPR003689">
    <property type="entry name" value="ZIP"/>
</dbReference>
<feature type="transmembrane region" description="Helical" evidence="5">
    <location>
        <begin position="443"/>
        <end position="463"/>
    </location>
</feature>
<reference evidence="7" key="1">
    <citation type="journal article" date="2021" name="IMA Fungus">
        <title>Genomic characterization of three marine fungi, including Emericellopsis atlantica sp. nov. with signatures of a generalist lifestyle and marine biomass degradation.</title>
        <authorList>
            <person name="Hagestad O.C."/>
            <person name="Hou L."/>
            <person name="Andersen J.H."/>
            <person name="Hansen E.H."/>
            <person name="Altermark B."/>
            <person name="Li C."/>
            <person name="Kuhnert E."/>
            <person name="Cox R.J."/>
            <person name="Crous P.W."/>
            <person name="Spatafora J.W."/>
            <person name="Lail K."/>
            <person name="Amirebrahimi M."/>
            <person name="Lipzen A."/>
            <person name="Pangilinan J."/>
            <person name="Andreopoulos W."/>
            <person name="Hayes R.D."/>
            <person name="Ng V."/>
            <person name="Grigoriev I.V."/>
            <person name="Jackson S.A."/>
            <person name="Sutton T.D.S."/>
            <person name="Dobson A.D.W."/>
            <person name="Rama T."/>
        </authorList>
    </citation>
    <scope>NUCLEOTIDE SEQUENCE</scope>
    <source>
        <strain evidence="7">TRa018bII</strain>
    </source>
</reference>
<evidence type="ECO:0000256" key="6">
    <source>
        <dbReference type="SAM" id="SignalP"/>
    </source>
</evidence>
<keyword evidence="2 5" id="KW-0812">Transmembrane</keyword>
<evidence type="ECO:0000256" key="1">
    <source>
        <dbReference type="ARBA" id="ARBA00004141"/>
    </source>
</evidence>